<feature type="transmembrane region" description="Helical" evidence="1">
    <location>
        <begin position="655"/>
        <end position="672"/>
    </location>
</feature>
<proteinExistence type="predicted"/>
<feature type="transmembrane region" description="Helical" evidence="1">
    <location>
        <begin position="168"/>
        <end position="187"/>
    </location>
</feature>
<keyword evidence="3" id="KW-1185">Reference proteome</keyword>
<feature type="transmembrane region" description="Helical" evidence="1">
    <location>
        <begin position="305"/>
        <end position="325"/>
    </location>
</feature>
<feature type="transmembrane region" description="Helical" evidence="1">
    <location>
        <begin position="450"/>
        <end position="468"/>
    </location>
</feature>
<feature type="transmembrane region" description="Helical" evidence="1">
    <location>
        <begin position="759"/>
        <end position="779"/>
    </location>
</feature>
<keyword evidence="1" id="KW-0812">Transmembrane</keyword>
<dbReference type="Proteomes" id="UP000198280">
    <property type="component" value="Unassembled WGS sequence"/>
</dbReference>
<feature type="transmembrane region" description="Helical" evidence="1">
    <location>
        <begin position="113"/>
        <end position="134"/>
    </location>
</feature>
<feature type="transmembrane region" description="Helical" evidence="1">
    <location>
        <begin position="708"/>
        <end position="725"/>
    </location>
</feature>
<feature type="transmembrane region" description="Helical" evidence="1">
    <location>
        <begin position="631"/>
        <end position="649"/>
    </location>
</feature>
<feature type="transmembrane region" description="Helical" evidence="1">
    <location>
        <begin position="515"/>
        <end position="532"/>
    </location>
</feature>
<gene>
    <name evidence="2" type="ORF">SAMN05216252_12532</name>
</gene>
<dbReference type="InterPro" id="IPR058062">
    <property type="entry name" value="SCO7613_C"/>
</dbReference>
<feature type="transmembrane region" description="Helical" evidence="1">
    <location>
        <begin position="332"/>
        <end position="355"/>
    </location>
</feature>
<evidence type="ECO:0000313" key="3">
    <source>
        <dbReference type="Proteomes" id="UP000198280"/>
    </source>
</evidence>
<feature type="transmembrane region" description="Helical" evidence="1">
    <location>
        <begin position="140"/>
        <end position="161"/>
    </location>
</feature>
<feature type="transmembrane region" description="Helical" evidence="1">
    <location>
        <begin position="732"/>
        <end position="753"/>
    </location>
</feature>
<feature type="transmembrane region" description="Helical" evidence="1">
    <location>
        <begin position="605"/>
        <end position="624"/>
    </location>
</feature>
<feature type="transmembrane region" description="Helical" evidence="1">
    <location>
        <begin position="361"/>
        <end position="381"/>
    </location>
</feature>
<feature type="transmembrane region" description="Helical" evidence="1">
    <location>
        <begin position="223"/>
        <end position="242"/>
    </location>
</feature>
<dbReference type="EMBL" id="FZOF01000025">
    <property type="protein sequence ID" value="SNT43040.1"/>
    <property type="molecule type" value="Genomic_DNA"/>
</dbReference>
<feature type="transmembrane region" description="Helical" evidence="1">
    <location>
        <begin position="248"/>
        <end position="269"/>
    </location>
</feature>
<keyword evidence="1" id="KW-1133">Transmembrane helix</keyword>
<reference evidence="2 3" key="1">
    <citation type="submission" date="2017-06" db="EMBL/GenBank/DDBJ databases">
        <authorList>
            <person name="Kim H.J."/>
            <person name="Triplett B.A."/>
        </authorList>
    </citation>
    <scope>NUCLEOTIDE SEQUENCE [LARGE SCALE GENOMIC DNA]</scope>
    <source>
        <strain evidence="2 3">CGMCC 4.1858</strain>
    </source>
</reference>
<evidence type="ECO:0000256" key="1">
    <source>
        <dbReference type="SAM" id="Phobius"/>
    </source>
</evidence>
<sequence length="797" mass="79508">MPVHVGRATLRAMETMPPPHDRCPACGTHLPATAPPACPRCALPLVGPVAGELRETDRALLRLDAERGRLLIRRGQLLAQLRPPYPQAPWGAGPGAPWGAPPRREASPRAVQNLLLALGGVLLAVAAVAFTVISWGRLGIGGRAAVLGALTLAATGVPTLLLRRALNATAEVVACLGLVLLLLDAYALHRVAFAEADGLRYAAVSLAAVAALWAGYGKALGRLVLPVPFAVAIGQLPLVLWASAADSAYAIAAALLVTAALDAAAALFTGGRGTRITAAVAGTAVGAAGLLTAGGLSVSAGDGGAALRAGALLLGATAVALAVALRPSVPAAVSGILAGVAALAVVGAAGGVVRTGVTGDWIVPGYLVCAAVVLSAAAFAVPARLRPVAAGLAAGAAAVHALALLWALPSLTVGVVTPDVWEGPYSAVAVTGLLAAELAAAARLHRGTPYAPLAASGALVSAAVAVCVPGPPPVRLVVVGALLALSARALTWTALVSACGLAATAVAWAHPERTTTLTVLAVLLACFGALYAAASRTRVVTASAVVACTAGLAWTGLPAHAAAFTLLAVAAAAQAAALRAPGRPFEHPGHAAALLGVGLTADDPALLALALALAGVLAAAVAALRADRRWLGYVATCLMVAASWVRLAASGVDAPEAYTLPVTVAALAVGALRRRRDPGLSSWAAYAPGLAATLFPSLAAAWGDPDWVRPLCLGAASLAVMLLGARHRLAAPLLLGAGVLALDALHELAPYIAQALGTVPRWVPLALAGALLLGVGATYERRLRDVRRVREALGRLR</sequence>
<dbReference type="NCBIfam" id="NF047321">
    <property type="entry name" value="SCO7613_CTERM"/>
    <property type="match status" value="1"/>
</dbReference>
<accession>A0A239MKK4</accession>
<feature type="transmembrane region" description="Helical" evidence="1">
    <location>
        <begin position="276"/>
        <end position="299"/>
    </location>
</feature>
<feature type="transmembrane region" description="Helical" evidence="1">
    <location>
        <begin position="684"/>
        <end position="702"/>
    </location>
</feature>
<name>A0A239MKK4_9ACTN</name>
<feature type="transmembrane region" description="Helical" evidence="1">
    <location>
        <begin position="388"/>
        <end position="408"/>
    </location>
</feature>
<protein>
    <submittedName>
        <fullName evidence="2">Uncharacterized protein</fullName>
    </submittedName>
</protein>
<feature type="transmembrane region" description="Helical" evidence="1">
    <location>
        <begin position="199"/>
        <end position="216"/>
    </location>
</feature>
<organism evidence="2 3">
    <name type="scientific">Actinacidiphila glaucinigra</name>
    <dbReference type="NCBI Taxonomy" id="235986"/>
    <lineage>
        <taxon>Bacteria</taxon>
        <taxon>Bacillati</taxon>
        <taxon>Actinomycetota</taxon>
        <taxon>Actinomycetes</taxon>
        <taxon>Kitasatosporales</taxon>
        <taxon>Streptomycetaceae</taxon>
        <taxon>Actinacidiphila</taxon>
    </lineage>
</organism>
<dbReference type="AlphaFoldDB" id="A0A239MKK4"/>
<evidence type="ECO:0000313" key="2">
    <source>
        <dbReference type="EMBL" id="SNT43040.1"/>
    </source>
</evidence>
<keyword evidence="1" id="KW-0472">Membrane</keyword>